<organism evidence="2 3">
    <name type="scientific">Panicum virgatum</name>
    <name type="common">Blackwell switchgrass</name>
    <dbReference type="NCBI Taxonomy" id="38727"/>
    <lineage>
        <taxon>Eukaryota</taxon>
        <taxon>Viridiplantae</taxon>
        <taxon>Streptophyta</taxon>
        <taxon>Embryophyta</taxon>
        <taxon>Tracheophyta</taxon>
        <taxon>Spermatophyta</taxon>
        <taxon>Magnoliopsida</taxon>
        <taxon>Liliopsida</taxon>
        <taxon>Poales</taxon>
        <taxon>Poaceae</taxon>
        <taxon>PACMAD clade</taxon>
        <taxon>Panicoideae</taxon>
        <taxon>Panicodae</taxon>
        <taxon>Paniceae</taxon>
        <taxon>Panicinae</taxon>
        <taxon>Panicum</taxon>
        <taxon>Panicum sect. Hiantes</taxon>
    </lineage>
</organism>
<evidence type="ECO:0000256" key="1">
    <source>
        <dbReference type="SAM" id="MobiDB-lite"/>
    </source>
</evidence>
<feature type="compositionally biased region" description="Pro residues" evidence="1">
    <location>
        <begin position="174"/>
        <end position="188"/>
    </location>
</feature>
<feature type="compositionally biased region" description="Polar residues" evidence="1">
    <location>
        <begin position="1"/>
        <end position="14"/>
    </location>
</feature>
<dbReference type="AlphaFoldDB" id="A0A8T0XM49"/>
<proteinExistence type="predicted"/>
<dbReference type="EMBL" id="CM029037">
    <property type="protein sequence ID" value="KAG2660990.1"/>
    <property type="molecule type" value="Genomic_DNA"/>
</dbReference>
<name>A0A8T0XM49_PANVG</name>
<feature type="compositionally biased region" description="Low complexity" evidence="1">
    <location>
        <begin position="189"/>
        <end position="200"/>
    </location>
</feature>
<accession>A0A8T0XM49</accession>
<evidence type="ECO:0000313" key="3">
    <source>
        <dbReference type="Proteomes" id="UP000823388"/>
    </source>
</evidence>
<comment type="caution">
    <text evidence="2">The sequence shown here is derived from an EMBL/GenBank/DDBJ whole genome shotgun (WGS) entry which is preliminary data.</text>
</comment>
<keyword evidence="3" id="KW-1185">Reference proteome</keyword>
<protein>
    <submittedName>
        <fullName evidence="2">Uncharacterized protein</fullName>
    </submittedName>
</protein>
<evidence type="ECO:0000313" key="2">
    <source>
        <dbReference type="EMBL" id="KAG2660990.1"/>
    </source>
</evidence>
<gene>
    <name evidence="2" type="ORF">PVAP13_1KG473305</name>
</gene>
<sequence>MAGSTSSPRSSGEQMWSARAAGTGERRRSACGSAGGRCVGADPGCARLHLRRRPQRLHFRRLRRRDFRVGRHGRDLRRRCAAPRGERRRSAPWPAPSGTCRRTPRRPLAPARTTPPRALARRSSAPAGSPAASRGAWPGCRRRRSWPRDAPPGGDRRHQAASACLRPPPHRPRQPPGRPCAPPHPAAPAPASSTGSRAGRTSWPVPAR</sequence>
<reference evidence="2" key="1">
    <citation type="submission" date="2020-05" db="EMBL/GenBank/DDBJ databases">
        <title>WGS assembly of Panicum virgatum.</title>
        <authorList>
            <person name="Lovell J.T."/>
            <person name="Jenkins J."/>
            <person name="Shu S."/>
            <person name="Juenger T.E."/>
            <person name="Schmutz J."/>
        </authorList>
    </citation>
    <scope>NUCLEOTIDE SEQUENCE</scope>
    <source>
        <strain evidence="2">AP13</strain>
    </source>
</reference>
<dbReference type="Proteomes" id="UP000823388">
    <property type="component" value="Chromosome 1K"/>
</dbReference>
<feature type="region of interest" description="Disordered" evidence="1">
    <location>
        <begin position="72"/>
        <end position="208"/>
    </location>
</feature>
<feature type="region of interest" description="Disordered" evidence="1">
    <location>
        <begin position="1"/>
        <end position="36"/>
    </location>
</feature>
<feature type="compositionally biased region" description="Low complexity" evidence="1">
    <location>
        <begin position="106"/>
        <end position="136"/>
    </location>
</feature>